<dbReference type="InterPro" id="IPR006251">
    <property type="entry name" value="Homoacnase/IPMdehydase_lsu"/>
</dbReference>
<dbReference type="EMBL" id="JAZHFS010000043">
    <property type="protein sequence ID" value="MEF2115213.1"/>
    <property type="molecule type" value="Genomic_DNA"/>
</dbReference>
<keyword evidence="2" id="KW-0479">Metal-binding</keyword>
<evidence type="ECO:0000256" key="2">
    <source>
        <dbReference type="HAMAP-Rule" id="MF_01027"/>
    </source>
</evidence>
<dbReference type="EC" id="4.2.1.33" evidence="2"/>
<dbReference type="InterPro" id="IPR018136">
    <property type="entry name" value="Aconitase_4Fe-4S_BS"/>
</dbReference>
<dbReference type="PANTHER" id="PTHR43822:SF2">
    <property type="entry name" value="HOMOACONITASE, MITOCHONDRIAL"/>
    <property type="match status" value="1"/>
</dbReference>
<dbReference type="RefSeq" id="WP_216255569.1">
    <property type="nucleotide sequence ID" value="NZ_JAZHFS010000043.1"/>
</dbReference>
<keyword evidence="2 4" id="KW-0456">Lyase</keyword>
<comment type="cofactor">
    <cofactor evidence="2">
        <name>[4Fe-4S] cluster</name>
        <dbReference type="ChEBI" id="CHEBI:49883"/>
    </cofactor>
    <text evidence="2">Binds 1 [4Fe-4S] cluster per subunit.</text>
</comment>
<evidence type="ECO:0000313" key="5">
    <source>
        <dbReference type="Proteomes" id="UP001498469"/>
    </source>
</evidence>
<sequence>MGYTLAEKILMKNTGLKEIKPGQLIITKPDMYMIHDIYTPFVIQKFEEMKFEKVAYPDKATVILDHLMPTNAAKNDPRHYRAGIELSQRFGIKKLHIGEGISHTLMHELGYAKPGTVVVATDSHTPTYGGGGCFCTGIGFTEMAAVLGSGELWMKVPEAIKVVVEGKLPKGVYAKDIILKIIGDIKADGGTYKSMEFTGSTIRDLDMSSRFTIANMSLEAGVKTGLFEADKKTAEYFGMDYDEISWIKIDEDANYVQVLHYKAEDIEPQLACPQGVDNVKPISEVMGTKLNEVYIGSCTNGSIEDMAIAANILKGKKIEKYMKLVIIPASLKVYKEAMALGYIETFIEAGGMVSHPCCGLCCGQPYGLMSDGEVVLGTNNRNFIGRMGTKKSLIFLSSPAVAAASALTGVVSDPREIL</sequence>
<comment type="function">
    <text evidence="2">Catalyzes the isomerization between 2-isopropylmalate and 3-isopropylmalate, via the formation of 2-isopropylmaleate.</text>
</comment>
<dbReference type="NCBIfam" id="NF001614">
    <property type="entry name" value="PRK00402.1"/>
    <property type="match status" value="1"/>
</dbReference>
<dbReference type="NCBIfam" id="TIGR02086">
    <property type="entry name" value="IPMI_arch"/>
    <property type="match status" value="1"/>
</dbReference>
<feature type="binding site" evidence="2">
    <location>
        <position position="298"/>
    </location>
    <ligand>
        <name>[4Fe-4S] cluster</name>
        <dbReference type="ChEBI" id="CHEBI:49883"/>
    </ligand>
</feature>
<feature type="binding site" evidence="2">
    <location>
        <position position="358"/>
    </location>
    <ligand>
        <name>[4Fe-4S] cluster</name>
        <dbReference type="ChEBI" id="CHEBI:49883"/>
    </ligand>
</feature>
<dbReference type="NCBIfam" id="TIGR01343">
    <property type="entry name" value="hacA_fam"/>
    <property type="match status" value="1"/>
</dbReference>
<keyword evidence="2" id="KW-0432">Leucine biosynthesis</keyword>
<dbReference type="InterPro" id="IPR001030">
    <property type="entry name" value="Acoase/IPM_deHydtase_lsu_aba"/>
</dbReference>
<dbReference type="Proteomes" id="UP001498469">
    <property type="component" value="Unassembled WGS sequence"/>
</dbReference>
<keyword evidence="5" id="KW-1185">Reference proteome</keyword>
<dbReference type="InterPro" id="IPR050067">
    <property type="entry name" value="IPM_dehydratase_rel_enz"/>
</dbReference>
<evidence type="ECO:0000259" key="3">
    <source>
        <dbReference type="Pfam" id="PF00330"/>
    </source>
</evidence>
<comment type="pathway">
    <text evidence="2">Amino-acid biosynthesis; L-leucine biosynthesis; L-leucine from 3-methyl-2-oxobutanoate: step 2/4.</text>
</comment>
<feature type="domain" description="Aconitase/3-isopropylmalate dehydratase large subunit alpha/beta/alpha" evidence="3">
    <location>
        <begin position="8"/>
        <end position="409"/>
    </location>
</feature>
<reference evidence="4 5" key="1">
    <citation type="submission" date="2023-11" db="EMBL/GenBank/DDBJ databases">
        <title>Draft genome sequence of a psychrophilic Clostridium strain from permafrost water brine.</title>
        <authorList>
            <person name="Shcherbakova V.A."/>
            <person name="Trubitsyn V.E."/>
            <person name="Zakharyuk A.G."/>
        </authorList>
    </citation>
    <scope>NUCLEOTIDE SEQUENCE [LARGE SCALE GENOMIC DNA]</scope>
    <source>
        <strain evidence="4 5">14F</strain>
    </source>
</reference>
<name>A0ABU7UUY1_9CLOT</name>
<keyword evidence="2" id="KW-0411">Iron-sulfur</keyword>
<keyword evidence="2" id="KW-0408">Iron</keyword>
<keyword evidence="1 2" id="KW-0004">4Fe-4S</keyword>
<gene>
    <name evidence="2" type="primary">leuC</name>
    <name evidence="4" type="ORF">SJI18_23320</name>
</gene>
<dbReference type="GO" id="GO:0003861">
    <property type="term" value="F:3-isopropylmalate dehydratase activity"/>
    <property type="evidence" value="ECO:0007669"/>
    <property type="project" value="UniProtKB-EC"/>
</dbReference>
<organism evidence="4 5">
    <name type="scientific">Clostridium frigoriphilum</name>
    <dbReference type="NCBI Taxonomy" id="443253"/>
    <lineage>
        <taxon>Bacteria</taxon>
        <taxon>Bacillati</taxon>
        <taxon>Bacillota</taxon>
        <taxon>Clostridia</taxon>
        <taxon>Eubacteriales</taxon>
        <taxon>Clostridiaceae</taxon>
        <taxon>Clostridium</taxon>
    </lineage>
</organism>
<protein>
    <recommendedName>
        <fullName evidence="2">3-isopropylmalate dehydratase large subunit</fullName>
        <ecNumber evidence="2">4.2.1.33</ecNumber>
    </recommendedName>
    <alternativeName>
        <fullName evidence="2">Alpha-IPM isomerase</fullName>
        <shortName evidence="2">IPMI</shortName>
    </alternativeName>
    <alternativeName>
        <fullName evidence="2">Isopropylmalate isomerase</fullName>
    </alternativeName>
</protein>
<accession>A0ABU7UUY1</accession>
<comment type="subunit">
    <text evidence="2">Heterodimer of LeuC and LeuD.</text>
</comment>
<comment type="catalytic activity">
    <reaction evidence="2">
        <text>(2R,3S)-3-isopropylmalate = (2S)-2-isopropylmalate</text>
        <dbReference type="Rhea" id="RHEA:32287"/>
        <dbReference type="ChEBI" id="CHEBI:1178"/>
        <dbReference type="ChEBI" id="CHEBI:35121"/>
        <dbReference type="EC" id="4.2.1.33"/>
    </reaction>
</comment>
<dbReference type="PANTHER" id="PTHR43822">
    <property type="entry name" value="HOMOACONITASE, MITOCHONDRIAL-RELATED"/>
    <property type="match status" value="1"/>
</dbReference>
<evidence type="ECO:0000313" key="4">
    <source>
        <dbReference type="EMBL" id="MEF2115213.1"/>
    </source>
</evidence>
<dbReference type="PROSITE" id="PS00450">
    <property type="entry name" value="ACONITASE_1"/>
    <property type="match status" value="1"/>
</dbReference>
<dbReference type="InterPro" id="IPR011826">
    <property type="entry name" value="HAcnase/IPMdehydase_lsu_prok"/>
</dbReference>
<keyword evidence="2" id="KW-0100">Branched-chain amino acid biosynthesis</keyword>
<comment type="caution">
    <text evidence="4">The sequence shown here is derived from an EMBL/GenBank/DDBJ whole genome shotgun (WGS) entry which is preliminary data.</text>
</comment>
<comment type="similarity">
    <text evidence="2">Belongs to the aconitase/IPM isomerase family. LeuC type 2 subfamily.</text>
</comment>
<evidence type="ECO:0000256" key="1">
    <source>
        <dbReference type="ARBA" id="ARBA00022485"/>
    </source>
</evidence>
<proteinExistence type="inferred from homology"/>
<dbReference type="Pfam" id="PF00330">
    <property type="entry name" value="Aconitase"/>
    <property type="match status" value="1"/>
</dbReference>
<dbReference type="HAMAP" id="MF_01027">
    <property type="entry name" value="LeuC_type2"/>
    <property type="match status" value="1"/>
</dbReference>
<keyword evidence="2" id="KW-0028">Amino-acid biosynthesis</keyword>
<feature type="binding site" evidence="2">
    <location>
        <position position="361"/>
    </location>
    <ligand>
        <name>[4Fe-4S] cluster</name>
        <dbReference type="ChEBI" id="CHEBI:49883"/>
    </ligand>
</feature>